<dbReference type="OrthoDB" id="1551848at2759"/>
<evidence type="ECO:0000256" key="1">
    <source>
        <dbReference type="SAM" id="MobiDB-lite"/>
    </source>
</evidence>
<feature type="compositionally biased region" description="Low complexity" evidence="1">
    <location>
        <begin position="75"/>
        <end position="86"/>
    </location>
</feature>
<reference evidence="2 3" key="1">
    <citation type="submission" date="2019-12" db="EMBL/GenBank/DDBJ databases">
        <authorList>
            <person name="Jiao W.-B."/>
            <person name="Schneeberger K."/>
        </authorList>
    </citation>
    <scope>NUCLEOTIDE SEQUENCE [LARGE SCALE GENOMIC DNA]</scope>
    <source>
        <strain evidence="3">cv. C24</strain>
    </source>
</reference>
<gene>
    <name evidence="2" type="ORF">C24_LOCUS18057</name>
</gene>
<organism evidence="2 3">
    <name type="scientific">Arabidopsis thaliana</name>
    <name type="common">Mouse-ear cress</name>
    <dbReference type="NCBI Taxonomy" id="3702"/>
    <lineage>
        <taxon>Eukaryota</taxon>
        <taxon>Viridiplantae</taxon>
        <taxon>Streptophyta</taxon>
        <taxon>Embryophyta</taxon>
        <taxon>Tracheophyta</taxon>
        <taxon>Spermatophyta</taxon>
        <taxon>Magnoliopsida</taxon>
        <taxon>eudicotyledons</taxon>
        <taxon>Gunneridae</taxon>
        <taxon>Pentapetalae</taxon>
        <taxon>rosids</taxon>
        <taxon>malvids</taxon>
        <taxon>Brassicales</taxon>
        <taxon>Brassicaceae</taxon>
        <taxon>Camelineae</taxon>
        <taxon>Arabidopsis</taxon>
    </lineage>
</organism>
<name>A0A5S9XSJ1_ARATH</name>
<accession>A0A5S9XSJ1</accession>
<proteinExistence type="predicted"/>
<evidence type="ECO:0000313" key="2">
    <source>
        <dbReference type="EMBL" id="CAA0395309.1"/>
    </source>
</evidence>
<dbReference type="Proteomes" id="UP000434276">
    <property type="component" value="Unassembled WGS sequence"/>
</dbReference>
<dbReference type="AlphaFoldDB" id="A0A5S9XSJ1"/>
<evidence type="ECO:0000313" key="3">
    <source>
        <dbReference type="Proteomes" id="UP000434276"/>
    </source>
</evidence>
<feature type="region of interest" description="Disordered" evidence="1">
    <location>
        <begin position="63"/>
        <end position="86"/>
    </location>
</feature>
<protein>
    <submittedName>
        <fullName evidence="2">Uncharacterized protein</fullName>
    </submittedName>
</protein>
<sequence>MISLALVLKKVKLCINDSGPSSAICTFCCGLLGDDTVSLHHRHLSIHRTLNPWWHFGRSLTRSPDTNSDRHMAHSVSRSGSFSSAV</sequence>
<dbReference type="EMBL" id="CACSHJ010000095">
    <property type="protein sequence ID" value="CAA0395309.1"/>
    <property type="molecule type" value="Genomic_DNA"/>
</dbReference>